<organism evidence="5 6">
    <name type="scientific">Labedaea rhizosphaerae</name>
    <dbReference type="NCBI Taxonomy" id="598644"/>
    <lineage>
        <taxon>Bacteria</taxon>
        <taxon>Bacillati</taxon>
        <taxon>Actinomycetota</taxon>
        <taxon>Actinomycetes</taxon>
        <taxon>Pseudonocardiales</taxon>
        <taxon>Pseudonocardiaceae</taxon>
        <taxon>Labedaea</taxon>
    </lineage>
</organism>
<dbReference type="InterPro" id="IPR036736">
    <property type="entry name" value="ACP-like_sf"/>
</dbReference>
<dbReference type="Pfam" id="PF00668">
    <property type="entry name" value="Condensation"/>
    <property type="match status" value="1"/>
</dbReference>
<dbReference type="SUPFAM" id="SSF47336">
    <property type="entry name" value="ACP-like"/>
    <property type="match status" value="1"/>
</dbReference>
<dbReference type="Pfam" id="PF13193">
    <property type="entry name" value="AMP-binding_C"/>
    <property type="match status" value="1"/>
</dbReference>
<dbReference type="Pfam" id="PF00550">
    <property type="entry name" value="PP-binding"/>
    <property type="match status" value="1"/>
</dbReference>
<comment type="caution">
    <text evidence="5">The sequence shown here is derived from an EMBL/GenBank/DDBJ whole genome shotgun (WGS) entry which is preliminary data.</text>
</comment>
<dbReference type="InterPro" id="IPR000873">
    <property type="entry name" value="AMP-dep_synth/lig_dom"/>
</dbReference>
<dbReference type="EMBL" id="SNXZ01000015">
    <property type="protein sequence ID" value="TDP89068.1"/>
    <property type="molecule type" value="Genomic_DNA"/>
</dbReference>
<dbReference type="SUPFAM" id="SSF52777">
    <property type="entry name" value="CoA-dependent acyltransferases"/>
    <property type="match status" value="2"/>
</dbReference>
<dbReference type="SUPFAM" id="SSF56801">
    <property type="entry name" value="Acetyl-CoA synthetase-like"/>
    <property type="match status" value="1"/>
</dbReference>
<evidence type="ECO:0000259" key="4">
    <source>
        <dbReference type="PROSITE" id="PS50075"/>
    </source>
</evidence>
<accession>A0A4V3CX66</accession>
<dbReference type="GO" id="GO:0072330">
    <property type="term" value="P:monocarboxylic acid biosynthetic process"/>
    <property type="evidence" value="ECO:0007669"/>
    <property type="project" value="UniProtKB-ARBA"/>
</dbReference>
<dbReference type="InterPro" id="IPR025110">
    <property type="entry name" value="AMP-bd_C"/>
</dbReference>
<dbReference type="GO" id="GO:0003824">
    <property type="term" value="F:catalytic activity"/>
    <property type="evidence" value="ECO:0007669"/>
    <property type="project" value="InterPro"/>
</dbReference>
<dbReference type="Proteomes" id="UP000295444">
    <property type="component" value="Unassembled WGS sequence"/>
</dbReference>
<dbReference type="Gene3D" id="3.40.50.12780">
    <property type="entry name" value="N-terminal domain of ligase-like"/>
    <property type="match status" value="1"/>
</dbReference>
<evidence type="ECO:0000256" key="1">
    <source>
        <dbReference type="ARBA" id="ARBA00001957"/>
    </source>
</evidence>
<keyword evidence="6" id="KW-1185">Reference proteome</keyword>
<keyword evidence="2" id="KW-0596">Phosphopantetheine</keyword>
<evidence type="ECO:0000256" key="3">
    <source>
        <dbReference type="ARBA" id="ARBA00022553"/>
    </source>
</evidence>
<feature type="domain" description="Carrier" evidence="4">
    <location>
        <begin position="911"/>
        <end position="986"/>
    </location>
</feature>
<dbReference type="CDD" id="cd19531">
    <property type="entry name" value="LCL_NRPS-like"/>
    <property type="match status" value="1"/>
</dbReference>
<dbReference type="NCBIfam" id="TIGR01733">
    <property type="entry name" value="AA-adenyl-dom"/>
    <property type="match status" value="1"/>
</dbReference>
<dbReference type="Gene3D" id="3.30.300.30">
    <property type="match status" value="1"/>
</dbReference>
<dbReference type="InterPro" id="IPR020806">
    <property type="entry name" value="PKS_PP-bd"/>
</dbReference>
<proteinExistence type="predicted"/>
<reference evidence="5 6" key="1">
    <citation type="submission" date="2019-03" db="EMBL/GenBank/DDBJ databases">
        <title>Genomic Encyclopedia of Type Strains, Phase IV (KMG-IV): sequencing the most valuable type-strain genomes for metagenomic binning, comparative biology and taxonomic classification.</title>
        <authorList>
            <person name="Goeker M."/>
        </authorList>
    </citation>
    <scope>NUCLEOTIDE SEQUENCE [LARGE SCALE GENOMIC DNA]</scope>
    <source>
        <strain evidence="5 6">DSM 45361</strain>
    </source>
</reference>
<dbReference type="InterPro" id="IPR020845">
    <property type="entry name" value="AMP-binding_CS"/>
</dbReference>
<dbReference type="InterPro" id="IPR010071">
    <property type="entry name" value="AA_adenyl_dom"/>
</dbReference>
<gene>
    <name evidence="5" type="ORF">EV186_11515</name>
</gene>
<dbReference type="InterPro" id="IPR023213">
    <property type="entry name" value="CAT-like_dom_sf"/>
</dbReference>
<dbReference type="InterPro" id="IPR045851">
    <property type="entry name" value="AMP-bd_C_sf"/>
</dbReference>
<dbReference type="OrthoDB" id="2472181at2"/>
<dbReference type="InterPro" id="IPR029058">
    <property type="entry name" value="AB_hydrolase_fold"/>
</dbReference>
<dbReference type="Gene3D" id="3.40.50.1820">
    <property type="entry name" value="alpha/beta hydrolase"/>
    <property type="match status" value="1"/>
</dbReference>
<dbReference type="SMART" id="SM00823">
    <property type="entry name" value="PKS_PP"/>
    <property type="match status" value="1"/>
</dbReference>
<keyword evidence="3" id="KW-0597">Phosphoprotein</keyword>
<protein>
    <submittedName>
        <fullName evidence="5">Amino acid adenylation domain-containing protein</fullName>
    </submittedName>
</protein>
<dbReference type="PROSITE" id="PS50075">
    <property type="entry name" value="CARRIER"/>
    <property type="match status" value="1"/>
</dbReference>
<evidence type="ECO:0000256" key="2">
    <source>
        <dbReference type="ARBA" id="ARBA00022450"/>
    </source>
</evidence>
<dbReference type="InterPro" id="IPR001242">
    <property type="entry name" value="Condensation_dom"/>
</dbReference>
<dbReference type="FunFam" id="2.30.38.10:FF:000001">
    <property type="entry name" value="Non-ribosomal peptide synthetase PvdI"/>
    <property type="match status" value="1"/>
</dbReference>
<dbReference type="CDD" id="cd05930">
    <property type="entry name" value="A_NRPS"/>
    <property type="match status" value="1"/>
</dbReference>
<dbReference type="PROSITE" id="PS00455">
    <property type="entry name" value="AMP_BINDING"/>
    <property type="match status" value="1"/>
</dbReference>
<dbReference type="GO" id="GO:0008610">
    <property type="term" value="P:lipid biosynthetic process"/>
    <property type="evidence" value="ECO:0007669"/>
    <property type="project" value="UniProtKB-ARBA"/>
</dbReference>
<dbReference type="Gene3D" id="3.30.559.30">
    <property type="entry name" value="Nonribosomal peptide synthetase, condensation domain"/>
    <property type="match status" value="1"/>
</dbReference>
<dbReference type="Gene3D" id="3.30.559.10">
    <property type="entry name" value="Chloramphenicol acetyltransferase-like domain"/>
    <property type="match status" value="1"/>
</dbReference>
<sequence>MTNSREWTFPASFGQERIWLSNQLDPASPVYNLPCGIRQDLPMTEDQWRKALTGLVRRHESLRTSFRVVDGVLTQVVHEHVPVAPVVHDLRALPADQARQRADELAADLGRTPIPLDAPPLWRALLCRLADDGWELTFVVHHAVFDAGSMLVFRSDLDEFCAAVVEGREPRLPELSIQYPDFSAWQRGQLDTPAIAEQLAYWRARLAGVAPVHALPTDRPRPAELSFAGDQVDFRLPEGLLDRVGALGREQSATPFMVLLAGYVALLARLSDVDDVVVGVPVAGRDLPELAPLIGMFVNQLAIRVDCAGDPAFTELVGRVRTAVLDAIEHSQVPFQAVAQALALERDPGVQALYQIGFNFIPHTGIEDVRYTTSKDDLAIDLTAWNGRLLYRTDLFDRATGEALVDRYFRVLQAGIAEPSTALSRLPLLSDAERAQVLDEWSGAVIAAPRETVHGLIEQQVRRTPDAVAVDFGERLTYAELNARANRVAHGLRTRGAGAGTLVGVAMPNSADLVVTLLGVLKSGAAYVPLDPDLPAKRRALVVEDAGISLVLDGSSTWDDQPTGDPEPLAGPQDVAYVIYTSGSTGRPKGVQVEHAAVACYLSWARDTYPGLAGKALLHTSASFDLTVTTLFGPLVAGGSIVDDKAGRPEFVKATPTHLAVLADERYPSVDLVLGGEALAGEVVQPWRAKFPGTAVTNEYGPTEATVGCVAHRIAPGDELPAGPVRIGKPVAGARVYVLDAHGRPVPPGGTGQLHVAGPQLARGYLGRPELTEERFLPCPFGAPGERMYATGDVARWRRDGTLDYLGRADDQVKLRGYRIELGEVEAAMRELPGVQAAAVAVHRTELGDNLVGYLVGESAGVAEALRQTLPEYMVPTAFVIMDALPVAASGKLDRAALPAPQPAHEELYVAPRTAAEELVAEVFAELLGVDKIGVHDDFFALGGNSLLAIRAMARIRKQVEVEIPVRGLFAFTTVAGLAEEIERRLAADLDQLSDEEVERMLAEPEDNA</sequence>
<dbReference type="PANTHER" id="PTHR45527:SF1">
    <property type="entry name" value="FATTY ACID SYNTHASE"/>
    <property type="match status" value="1"/>
</dbReference>
<name>A0A4V3CX66_LABRH</name>
<dbReference type="GO" id="GO:0043041">
    <property type="term" value="P:amino acid activation for nonribosomal peptide biosynthetic process"/>
    <property type="evidence" value="ECO:0007669"/>
    <property type="project" value="TreeGrafter"/>
</dbReference>
<dbReference type="FunFam" id="1.10.1200.10:FF:000016">
    <property type="entry name" value="Non-ribosomal peptide synthase"/>
    <property type="match status" value="1"/>
</dbReference>
<dbReference type="GO" id="GO:0031177">
    <property type="term" value="F:phosphopantetheine binding"/>
    <property type="evidence" value="ECO:0007669"/>
    <property type="project" value="InterPro"/>
</dbReference>
<evidence type="ECO:0000313" key="5">
    <source>
        <dbReference type="EMBL" id="TDP89068.1"/>
    </source>
</evidence>
<dbReference type="PANTHER" id="PTHR45527">
    <property type="entry name" value="NONRIBOSOMAL PEPTIDE SYNTHETASE"/>
    <property type="match status" value="1"/>
</dbReference>
<dbReference type="RefSeq" id="WP_133854448.1">
    <property type="nucleotide sequence ID" value="NZ_SNXZ01000015.1"/>
</dbReference>
<evidence type="ECO:0000313" key="6">
    <source>
        <dbReference type="Proteomes" id="UP000295444"/>
    </source>
</evidence>
<dbReference type="GO" id="GO:0005829">
    <property type="term" value="C:cytosol"/>
    <property type="evidence" value="ECO:0007669"/>
    <property type="project" value="TreeGrafter"/>
</dbReference>
<dbReference type="InterPro" id="IPR009081">
    <property type="entry name" value="PP-bd_ACP"/>
</dbReference>
<comment type="cofactor">
    <cofactor evidence="1">
        <name>pantetheine 4'-phosphate</name>
        <dbReference type="ChEBI" id="CHEBI:47942"/>
    </cofactor>
</comment>
<dbReference type="GO" id="GO:0044550">
    <property type="term" value="P:secondary metabolite biosynthetic process"/>
    <property type="evidence" value="ECO:0007669"/>
    <property type="project" value="TreeGrafter"/>
</dbReference>
<dbReference type="Pfam" id="PF00501">
    <property type="entry name" value="AMP-binding"/>
    <property type="match status" value="1"/>
</dbReference>
<dbReference type="InterPro" id="IPR042099">
    <property type="entry name" value="ANL_N_sf"/>
</dbReference>
<dbReference type="AlphaFoldDB" id="A0A4V3CX66"/>